<gene>
    <name evidence="2" type="primary">tssE</name>
    <name evidence="2" type="ORF">GW590_23780</name>
</gene>
<reference evidence="2 3" key="2">
    <citation type="submission" date="2020-06" db="EMBL/GenBank/DDBJ databases">
        <title>Polyphasic characterization of a Rahnella strain isolated from tree sap.</title>
        <authorList>
            <person name="Kim I.S."/>
        </authorList>
    </citation>
    <scope>NUCLEOTIDE SEQUENCE [LARGE SCALE GENOMIC DNA]</scope>
    <source>
        <strain evidence="2 3">SAP-1</strain>
    </source>
</reference>
<evidence type="ECO:0000313" key="3">
    <source>
        <dbReference type="Proteomes" id="UP000585363"/>
    </source>
</evidence>
<dbReference type="SUPFAM" id="SSF160719">
    <property type="entry name" value="gpW/gp25-like"/>
    <property type="match status" value="1"/>
</dbReference>
<dbReference type="RefSeq" id="WP_169405572.1">
    <property type="nucleotide sequence ID" value="NZ_JAADJU010000019.1"/>
</dbReference>
<accession>A0A848MST6</accession>
<sequence length="151" mass="17205">MSPNLGPSLYEVLTQNFSGGLPMQQVSEEDRRVLSVLDNLQRLFNSRAGQLAHLPDYGLPDMSQILQGMPSSAQELLRRLRQVIRKYEPRIMRLDIVLLPQTQPGQLAYSLEAELKGMGQVRFGTLFTAEGKVLVRHLRQQQWLAHNNQEP</sequence>
<dbReference type="Proteomes" id="UP000585363">
    <property type="component" value="Unassembled WGS sequence"/>
</dbReference>
<dbReference type="EMBL" id="JAADJU010000019">
    <property type="protein sequence ID" value="NMP29872.1"/>
    <property type="molecule type" value="Genomic_DNA"/>
</dbReference>
<name>A0A848MST6_9GAMM</name>
<feature type="domain" description="IraD/Gp25-like" evidence="1">
    <location>
        <begin position="35"/>
        <end position="116"/>
    </location>
</feature>
<dbReference type="InterPro" id="IPR017737">
    <property type="entry name" value="TssE1-like"/>
</dbReference>
<dbReference type="NCBIfam" id="TIGR03357">
    <property type="entry name" value="VI_zyme"/>
    <property type="match status" value="1"/>
</dbReference>
<dbReference type="InterPro" id="IPR007048">
    <property type="entry name" value="IraD/Gp25-like"/>
</dbReference>
<protein>
    <submittedName>
        <fullName evidence="2">Type VI secretion system baseplate subunit TssE</fullName>
    </submittedName>
</protein>
<dbReference type="AlphaFoldDB" id="A0A848MST6"/>
<proteinExistence type="predicted"/>
<evidence type="ECO:0000259" key="1">
    <source>
        <dbReference type="Pfam" id="PF04965"/>
    </source>
</evidence>
<organism evidence="2 3">
    <name type="scientific">Rouxiella aceris</name>
    <dbReference type="NCBI Taxonomy" id="2703884"/>
    <lineage>
        <taxon>Bacteria</taxon>
        <taxon>Pseudomonadati</taxon>
        <taxon>Pseudomonadota</taxon>
        <taxon>Gammaproteobacteria</taxon>
        <taxon>Enterobacterales</taxon>
        <taxon>Yersiniaceae</taxon>
        <taxon>Rouxiella</taxon>
    </lineage>
</organism>
<evidence type="ECO:0000313" key="2">
    <source>
        <dbReference type="EMBL" id="NMP29872.1"/>
    </source>
</evidence>
<dbReference type="Gene3D" id="3.10.450.40">
    <property type="match status" value="1"/>
</dbReference>
<reference evidence="2 3" key="1">
    <citation type="submission" date="2020-01" db="EMBL/GenBank/DDBJ databases">
        <authorList>
            <person name="Lee S.D."/>
        </authorList>
    </citation>
    <scope>NUCLEOTIDE SEQUENCE [LARGE SCALE GENOMIC DNA]</scope>
    <source>
        <strain evidence="2 3">SAP-1</strain>
    </source>
</reference>
<keyword evidence="3" id="KW-1185">Reference proteome</keyword>
<dbReference type="Pfam" id="PF04965">
    <property type="entry name" value="GPW_gp25"/>
    <property type="match status" value="1"/>
</dbReference>
<comment type="caution">
    <text evidence="2">The sequence shown here is derived from an EMBL/GenBank/DDBJ whole genome shotgun (WGS) entry which is preliminary data.</text>
</comment>